<proteinExistence type="predicted"/>
<accession>A0A177SFY5</accession>
<dbReference type="InterPro" id="IPR029058">
    <property type="entry name" value="AB_hydrolase_fold"/>
</dbReference>
<dbReference type="AlphaFoldDB" id="A0A177SFY5"/>
<dbReference type="EMBL" id="LUCV01000034">
    <property type="protein sequence ID" value="OAI88233.1"/>
    <property type="molecule type" value="Genomic_DNA"/>
</dbReference>
<dbReference type="RefSeq" id="WP_009394012.1">
    <property type="nucleotide sequence ID" value="NZ_LUCV01000034.1"/>
</dbReference>
<dbReference type="SUPFAM" id="SSF53474">
    <property type="entry name" value="alpha/beta-Hydrolases"/>
    <property type="match status" value="1"/>
</dbReference>
<sequence length="193" mass="21218">MRNESIRYLIVPGWQGSPDEHWQSHWHNTLPNSARVEQADWVTPKRGDWVAALEEAIAADESPVILIAHSLGCITVAHWAAQATPTLRRRVRGALLVAPADVERPACSPALRNFAPIPMAQLPFPSQVVTSDNDPAVSAPRAMQLARAWGAEAGVLGGAGHINVKSGHNRWEQGFAYLYRLQNRMEQGALRRA</sequence>
<evidence type="ECO:0000313" key="1">
    <source>
        <dbReference type="EMBL" id="OAI88233.1"/>
    </source>
</evidence>
<dbReference type="Gene3D" id="3.40.50.1820">
    <property type="entry name" value="alpha/beta hydrolase"/>
    <property type="match status" value="1"/>
</dbReference>
<keyword evidence="1" id="KW-0378">Hydrolase</keyword>
<dbReference type="Pfam" id="PF06821">
    <property type="entry name" value="Ser_hydrolase"/>
    <property type="match status" value="1"/>
</dbReference>
<dbReference type="Proteomes" id="UP000077752">
    <property type="component" value="Unassembled WGS sequence"/>
</dbReference>
<comment type="caution">
    <text evidence="1">The sequence shown here is derived from an EMBL/GenBank/DDBJ whole genome shotgun (WGS) entry which is preliminary data.</text>
</comment>
<name>A0A177SFY5_PSEPU</name>
<organism evidence="1 2">
    <name type="scientific">Pseudomonas putida</name>
    <name type="common">Arthrobacter siderocapsulatus</name>
    <dbReference type="NCBI Taxonomy" id="303"/>
    <lineage>
        <taxon>Bacteria</taxon>
        <taxon>Pseudomonadati</taxon>
        <taxon>Pseudomonadota</taxon>
        <taxon>Gammaproteobacteria</taxon>
        <taxon>Pseudomonadales</taxon>
        <taxon>Pseudomonadaceae</taxon>
        <taxon>Pseudomonas</taxon>
    </lineage>
</organism>
<evidence type="ECO:0000313" key="2">
    <source>
        <dbReference type="Proteomes" id="UP000077752"/>
    </source>
</evidence>
<dbReference type="InterPro" id="IPR010662">
    <property type="entry name" value="RBBP9/YdeN"/>
</dbReference>
<dbReference type="GO" id="GO:0016787">
    <property type="term" value="F:hydrolase activity"/>
    <property type="evidence" value="ECO:0007669"/>
    <property type="project" value="UniProtKB-KW"/>
</dbReference>
<protein>
    <submittedName>
        <fullName evidence="1">Alpha/beta hydrolase</fullName>
    </submittedName>
</protein>
<reference evidence="1 2" key="1">
    <citation type="submission" date="2016-03" db="EMBL/GenBank/DDBJ databases">
        <title>Draft Genome Assembly of Pseudomonas putida strain CBF10-2.</title>
        <authorList>
            <person name="Iyer R.S."/>
            <person name="Damania A."/>
        </authorList>
    </citation>
    <scope>NUCLEOTIDE SEQUENCE [LARGE SCALE GENOMIC DNA]</scope>
    <source>
        <strain evidence="1 2">CBF10-2</strain>
    </source>
</reference>
<gene>
    <name evidence="1" type="ORF">AYO28_23980</name>
</gene>